<organism evidence="3 4">
    <name type="scientific">Allosphingosinicella ginsenosidimutans</name>
    <dbReference type="NCBI Taxonomy" id="1176539"/>
    <lineage>
        <taxon>Bacteria</taxon>
        <taxon>Pseudomonadati</taxon>
        <taxon>Pseudomonadota</taxon>
        <taxon>Alphaproteobacteria</taxon>
        <taxon>Sphingomonadales</taxon>
        <taxon>Sphingomonadaceae</taxon>
        <taxon>Allosphingosinicella</taxon>
    </lineage>
</organism>
<evidence type="ECO:0000256" key="2">
    <source>
        <dbReference type="SAM" id="MobiDB-lite"/>
    </source>
</evidence>
<feature type="compositionally biased region" description="Basic and acidic residues" evidence="2">
    <location>
        <begin position="67"/>
        <end position="102"/>
    </location>
</feature>
<dbReference type="Proteomes" id="UP000321249">
    <property type="component" value="Unassembled WGS sequence"/>
</dbReference>
<evidence type="ECO:0000313" key="4">
    <source>
        <dbReference type="Proteomes" id="UP000321249"/>
    </source>
</evidence>
<proteinExistence type="predicted"/>
<keyword evidence="4" id="KW-1185">Reference proteome</keyword>
<name>A0A5C6TRA3_9SPHN</name>
<dbReference type="AlphaFoldDB" id="A0A5C6TRA3"/>
<dbReference type="RefSeq" id="WP_147041626.1">
    <property type="nucleotide sequence ID" value="NZ_BAABIR010000001.1"/>
</dbReference>
<accession>A0A5C6TRA3</accession>
<protein>
    <submittedName>
        <fullName evidence="3">Uncharacterized protein</fullName>
    </submittedName>
</protein>
<sequence length="127" mass="14592">MPAFTPDQWLILLLVFLLGLFLGLALMASPKWKHRYREEVARREALEADNARLRREADEMASLRGAAARDEARRREAAAESDVEVERRVADRRAADRAAAEDDLVRSERLRAEEDELRRRDGPRGPL</sequence>
<reference evidence="3 4" key="1">
    <citation type="journal article" date="2015" name="J. Microbiol.">
        <title>Sphingosinicella ginsenosidimutans sp. nov., with ginsenoside converting activity.</title>
        <authorList>
            <person name="Kim J.K."/>
            <person name="Kang M.S."/>
            <person name="Park S.C."/>
            <person name="Kim K.M."/>
            <person name="Choi K."/>
            <person name="Yoon M.H."/>
            <person name="Im W.T."/>
        </authorList>
    </citation>
    <scope>NUCLEOTIDE SEQUENCE [LARGE SCALE GENOMIC DNA]</scope>
    <source>
        <strain evidence="3 4">BS-11</strain>
    </source>
</reference>
<feature type="region of interest" description="Disordered" evidence="2">
    <location>
        <begin position="63"/>
        <end position="102"/>
    </location>
</feature>
<gene>
    <name evidence="3" type="ORF">FRZ32_00370</name>
</gene>
<evidence type="ECO:0000313" key="3">
    <source>
        <dbReference type="EMBL" id="TXC62238.1"/>
    </source>
</evidence>
<comment type="caution">
    <text evidence="3">The sequence shown here is derived from an EMBL/GenBank/DDBJ whole genome shotgun (WGS) entry which is preliminary data.</text>
</comment>
<dbReference type="EMBL" id="VOQQ01000001">
    <property type="protein sequence ID" value="TXC62238.1"/>
    <property type="molecule type" value="Genomic_DNA"/>
</dbReference>
<feature type="coiled-coil region" evidence="1">
    <location>
        <begin position="36"/>
        <end position="63"/>
    </location>
</feature>
<evidence type="ECO:0000256" key="1">
    <source>
        <dbReference type="SAM" id="Coils"/>
    </source>
</evidence>
<keyword evidence="1" id="KW-0175">Coiled coil</keyword>